<dbReference type="InterPro" id="IPR001737">
    <property type="entry name" value="KsgA/Erm"/>
</dbReference>
<dbReference type="NCBIfam" id="TIGR00755">
    <property type="entry name" value="ksgA"/>
    <property type="match status" value="1"/>
</dbReference>
<dbReference type="AlphaFoldDB" id="A0AAV5DMU0"/>
<keyword evidence="4 6" id="KW-0949">S-adenosyl-L-methionine</keyword>
<dbReference type="EC" id="2.1.1.-" evidence="7"/>
<feature type="binding site" evidence="6">
    <location>
        <position position="63"/>
    </location>
    <ligand>
        <name>S-adenosyl-L-methionine</name>
        <dbReference type="ChEBI" id="CHEBI:59789"/>
    </ligand>
</feature>
<evidence type="ECO:0000313" key="10">
    <source>
        <dbReference type="EMBL" id="GJN11674.1"/>
    </source>
</evidence>
<evidence type="ECO:0000256" key="5">
    <source>
        <dbReference type="ARBA" id="ARBA00022884"/>
    </source>
</evidence>
<keyword evidence="3 6" id="KW-0808">Transferase</keyword>
<dbReference type="Gene3D" id="1.10.8.480">
    <property type="match status" value="1"/>
</dbReference>
<reference evidence="10" key="1">
    <citation type="journal article" date="2018" name="DNA Res.">
        <title>Multiple hybrid de novo genome assembly of finger millet, an orphan allotetraploid crop.</title>
        <authorList>
            <person name="Hatakeyama M."/>
            <person name="Aluri S."/>
            <person name="Balachadran M.T."/>
            <person name="Sivarajan S.R."/>
            <person name="Patrignani A."/>
            <person name="Gruter S."/>
            <person name="Poveda L."/>
            <person name="Shimizu-Inatsugi R."/>
            <person name="Baeten J."/>
            <person name="Francoijs K.J."/>
            <person name="Nataraja K.N."/>
            <person name="Reddy Y.A.N."/>
            <person name="Phadnis S."/>
            <person name="Ravikumar R.L."/>
            <person name="Schlapbach R."/>
            <person name="Sreeman S.M."/>
            <person name="Shimizu K.K."/>
        </authorList>
    </citation>
    <scope>NUCLEOTIDE SEQUENCE</scope>
</reference>
<evidence type="ECO:0000256" key="1">
    <source>
        <dbReference type="ARBA" id="ARBA00022552"/>
    </source>
</evidence>
<dbReference type="GO" id="GO:0005739">
    <property type="term" value="C:mitochondrion"/>
    <property type="evidence" value="ECO:0007669"/>
    <property type="project" value="TreeGrafter"/>
</dbReference>
<feature type="binding site" evidence="6">
    <location>
        <position position="113"/>
    </location>
    <ligand>
        <name>S-adenosyl-L-methionine</name>
        <dbReference type="ChEBI" id="CHEBI:59789"/>
    </ligand>
</feature>
<feature type="binding site" evidence="6">
    <location>
        <position position="85"/>
    </location>
    <ligand>
        <name>S-adenosyl-L-methionine</name>
        <dbReference type="ChEBI" id="CHEBI:59789"/>
    </ligand>
</feature>
<dbReference type="Gene3D" id="3.40.50.150">
    <property type="entry name" value="Vaccinia Virus protein VP39"/>
    <property type="match status" value="1"/>
</dbReference>
<dbReference type="InterPro" id="IPR011530">
    <property type="entry name" value="rRNA_adenine_dimethylase"/>
</dbReference>
<keyword evidence="5 6" id="KW-0694">RNA-binding</keyword>
<protein>
    <recommendedName>
        <fullName evidence="7">rRNA adenine N(6)-methyltransferase</fullName>
        <ecNumber evidence="7">2.1.1.-</ecNumber>
    </recommendedName>
</protein>
<evidence type="ECO:0000256" key="3">
    <source>
        <dbReference type="ARBA" id="ARBA00022679"/>
    </source>
</evidence>
<feature type="binding site" evidence="6">
    <location>
        <position position="128"/>
    </location>
    <ligand>
        <name>S-adenosyl-L-methionine</name>
        <dbReference type="ChEBI" id="CHEBI:59789"/>
    </ligand>
</feature>
<organism evidence="10 11">
    <name type="scientific">Eleusine coracana subsp. coracana</name>
    <dbReference type="NCBI Taxonomy" id="191504"/>
    <lineage>
        <taxon>Eukaryota</taxon>
        <taxon>Viridiplantae</taxon>
        <taxon>Streptophyta</taxon>
        <taxon>Embryophyta</taxon>
        <taxon>Tracheophyta</taxon>
        <taxon>Spermatophyta</taxon>
        <taxon>Magnoliopsida</taxon>
        <taxon>Liliopsida</taxon>
        <taxon>Poales</taxon>
        <taxon>Poaceae</taxon>
        <taxon>PACMAD clade</taxon>
        <taxon>Chloridoideae</taxon>
        <taxon>Cynodonteae</taxon>
        <taxon>Eleusininae</taxon>
        <taxon>Eleusine</taxon>
    </lineage>
</organism>
<sequence>MKRAASALRSHRAASNPSVAAAEALLRPPRPPRGQHLLANVRVLDDIVRHAGIRPGDAVVEVGPGTGNLTVRLLASPAATVAAVEIDPRMSRAVTARSAALGLAHKLTVITGDAMRVEFPKFDACVANIPYGISSPLVAKLLFGPHQFRTATLVVQREFARRLAAAPGDREFNRLAENARLVADVRLLADVSREDFVPVPGVDSALVEIVPKEVRPSEVAPGVPTDEWLAFVCLCFQQHNRRDKRKQEKTIGTVFKPDEMVVELLRRSSRAEQRDGNNGGSVVTVHGDNDDEASSRFSKEEVVAFKESIVGAVQSPGLAHKRLSTVSNNELLRLLRMFIERGVRFQ</sequence>
<name>A0AAV5DMU0_ELECO</name>
<feature type="region of interest" description="Disordered" evidence="8">
    <location>
        <begin position="1"/>
        <end position="22"/>
    </location>
</feature>
<dbReference type="CDD" id="cd02440">
    <property type="entry name" value="AdoMet_MTases"/>
    <property type="match status" value="1"/>
</dbReference>
<dbReference type="InterPro" id="IPR029063">
    <property type="entry name" value="SAM-dependent_MTases_sf"/>
</dbReference>
<dbReference type="InterPro" id="IPR020596">
    <property type="entry name" value="rRNA_Ade_Mease_Trfase_CS"/>
</dbReference>
<evidence type="ECO:0000256" key="4">
    <source>
        <dbReference type="ARBA" id="ARBA00022691"/>
    </source>
</evidence>
<evidence type="ECO:0000256" key="6">
    <source>
        <dbReference type="PROSITE-ProRule" id="PRU01026"/>
    </source>
</evidence>
<accession>A0AAV5DMU0</accession>
<feature type="binding site" evidence="6">
    <location>
        <position position="36"/>
    </location>
    <ligand>
        <name>S-adenosyl-L-methionine</name>
        <dbReference type="ChEBI" id="CHEBI:59789"/>
    </ligand>
</feature>
<dbReference type="Pfam" id="PF00398">
    <property type="entry name" value="RrnaAD"/>
    <property type="match status" value="1"/>
</dbReference>
<evidence type="ECO:0000259" key="9">
    <source>
        <dbReference type="SMART" id="SM00650"/>
    </source>
</evidence>
<gene>
    <name evidence="10" type="primary">ga29882</name>
    <name evidence="10" type="ORF">PR202_ga29882</name>
</gene>
<dbReference type="PROSITE" id="PS51689">
    <property type="entry name" value="SAM_RNA_A_N6_MT"/>
    <property type="match status" value="1"/>
</dbReference>
<dbReference type="GO" id="GO:0003723">
    <property type="term" value="F:RNA binding"/>
    <property type="evidence" value="ECO:0007669"/>
    <property type="project" value="UniProtKB-UniRule"/>
</dbReference>
<keyword evidence="1 7" id="KW-0698">rRNA processing</keyword>
<keyword evidence="2 6" id="KW-0489">Methyltransferase</keyword>
<dbReference type="SMART" id="SM00650">
    <property type="entry name" value="rADc"/>
    <property type="match status" value="1"/>
</dbReference>
<feature type="domain" description="Ribosomal RNA adenine methylase transferase N-terminal" evidence="9">
    <location>
        <begin position="43"/>
        <end position="213"/>
    </location>
</feature>
<feature type="binding site" evidence="6">
    <location>
        <position position="38"/>
    </location>
    <ligand>
        <name>S-adenosyl-L-methionine</name>
        <dbReference type="ChEBI" id="CHEBI:59789"/>
    </ligand>
</feature>
<reference evidence="10" key="2">
    <citation type="submission" date="2021-12" db="EMBL/GenBank/DDBJ databases">
        <title>Resequencing data analysis of finger millet.</title>
        <authorList>
            <person name="Hatakeyama M."/>
            <person name="Aluri S."/>
            <person name="Balachadran M.T."/>
            <person name="Sivarajan S.R."/>
            <person name="Poveda L."/>
            <person name="Shimizu-Inatsugi R."/>
            <person name="Schlapbach R."/>
            <person name="Sreeman S.M."/>
            <person name="Shimizu K.K."/>
        </authorList>
    </citation>
    <scope>NUCLEOTIDE SEQUENCE</scope>
</reference>
<evidence type="ECO:0000256" key="7">
    <source>
        <dbReference type="RuleBase" id="RU362106"/>
    </source>
</evidence>
<evidence type="ECO:0000313" key="11">
    <source>
        <dbReference type="Proteomes" id="UP001054889"/>
    </source>
</evidence>
<evidence type="ECO:0000256" key="8">
    <source>
        <dbReference type="SAM" id="MobiDB-lite"/>
    </source>
</evidence>
<dbReference type="InterPro" id="IPR020598">
    <property type="entry name" value="rRNA_Ade_methylase_Trfase_N"/>
</dbReference>
<comment type="similarity">
    <text evidence="6 7">Belongs to the class I-like SAM-binding methyltransferase superfamily. rRNA adenine N(6)-methyltransferase family.</text>
</comment>
<dbReference type="SUPFAM" id="SSF53335">
    <property type="entry name" value="S-adenosyl-L-methionine-dependent methyltransferases"/>
    <property type="match status" value="1"/>
</dbReference>
<proteinExistence type="inferred from homology"/>
<keyword evidence="11" id="KW-1185">Reference proteome</keyword>
<dbReference type="GO" id="GO:0000179">
    <property type="term" value="F:rRNA (adenine-N6,N6-)-dimethyltransferase activity"/>
    <property type="evidence" value="ECO:0007669"/>
    <property type="project" value="UniProtKB-UniRule"/>
</dbReference>
<dbReference type="PANTHER" id="PTHR11727">
    <property type="entry name" value="DIMETHYLADENOSINE TRANSFERASE"/>
    <property type="match status" value="1"/>
</dbReference>
<dbReference type="PROSITE" id="PS01131">
    <property type="entry name" value="RRNA_A_DIMETH"/>
    <property type="match status" value="1"/>
</dbReference>
<dbReference type="FunFam" id="3.40.50.150:FF:000081">
    <property type="entry name" value="rRNA adenine N(6)-methyltransferase"/>
    <property type="match status" value="1"/>
</dbReference>
<comment type="caution">
    <text evidence="10">The sequence shown here is derived from an EMBL/GenBank/DDBJ whole genome shotgun (WGS) entry which is preliminary data.</text>
</comment>
<dbReference type="EMBL" id="BQKI01000018">
    <property type="protein sequence ID" value="GJN11674.1"/>
    <property type="molecule type" value="Genomic_DNA"/>
</dbReference>
<dbReference type="PANTHER" id="PTHR11727:SF29">
    <property type="entry name" value="RRNA ADENINE N(6)-METHYLTRANSFERASE"/>
    <property type="match status" value="1"/>
</dbReference>
<evidence type="ECO:0000256" key="2">
    <source>
        <dbReference type="ARBA" id="ARBA00022603"/>
    </source>
</evidence>
<dbReference type="Proteomes" id="UP001054889">
    <property type="component" value="Unassembled WGS sequence"/>
</dbReference>
<feature type="region of interest" description="Disordered" evidence="8">
    <location>
        <begin position="268"/>
        <end position="294"/>
    </location>
</feature>